<dbReference type="AlphaFoldDB" id="A0A927N5Q3"/>
<dbReference type="EMBL" id="JADBEM010000001">
    <property type="protein sequence ID" value="MBE1613161.1"/>
    <property type="molecule type" value="Genomic_DNA"/>
</dbReference>
<dbReference type="RefSeq" id="WP_202896957.1">
    <property type="nucleotide sequence ID" value="NZ_BAABJL010000082.1"/>
</dbReference>
<proteinExistence type="predicted"/>
<keyword evidence="4 6" id="KW-1133">Transmembrane helix</keyword>
<organism evidence="8 9">
    <name type="scientific">Actinopolymorpha pittospori</name>
    <dbReference type="NCBI Taxonomy" id="648752"/>
    <lineage>
        <taxon>Bacteria</taxon>
        <taxon>Bacillati</taxon>
        <taxon>Actinomycetota</taxon>
        <taxon>Actinomycetes</taxon>
        <taxon>Propionibacteriales</taxon>
        <taxon>Actinopolymorphaceae</taxon>
        <taxon>Actinopolymorpha</taxon>
    </lineage>
</organism>
<evidence type="ECO:0000256" key="2">
    <source>
        <dbReference type="ARBA" id="ARBA00022475"/>
    </source>
</evidence>
<evidence type="ECO:0000313" key="8">
    <source>
        <dbReference type="EMBL" id="MBE1613161.1"/>
    </source>
</evidence>
<comment type="subcellular location">
    <subcellularLocation>
        <location evidence="1">Cell membrane</location>
        <topology evidence="1">Multi-pass membrane protein</topology>
    </subcellularLocation>
</comment>
<evidence type="ECO:0000256" key="5">
    <source>
        <dbReference type="ARBA" id="ARBA00023136"/>
    </source>
</evidence>
<reference evidence="8" key="1">
    <citation type="submission" date="2020-10" db="EMBL/GenBank/DDBJ databases">
        <title>Sequencing the genomes of 1000 actinobacteria strains.</title>
        <authorList>
            <person name="Klenk H.-P."/>
        </authorList>
    </citation>
    <scope>NUCLEOTIDE SEQUENCE</scope>
    <source>
        <strain evidence="8">DSM 45354</strain>
    </source>
</reference>
<evidence type="ECO:0000256" key="4">
    <source>
        <dbReference type="ARBA" id="ARBA00022989"/>
    </source>
</evidence>
<name>A0A927N5Q3_9ACTN</name>
<comment type="caution">
    <text evidence="8">The sequence shown here is derived from an EMBL/GenBank/DDBJ whole genome shotgun (WGS) entry which is preliminary data.</text>
</comment>
<feature type="domain" description="MASE1" evidence="7">
    <location>
        <begin position="18"/>
        <end position="287"/>
    </location>
</feature>
<keyword evidence="9" id="KW-1185">Reference proteome</keyword>
<dbReference type="GO" id="GO:0005886">
    <property type="term" value="C:plasma membrane"/>
    <property type="evidence" value="ECO:0007669"/>
    <property type="project" value="UniProtKB-SubCell"/>
</dbReference>
<feature type="transmembrane region" description="Helical" evidence="6">
    <location>
        <begin position="259"/>
        <end position="285"/>
    </location>
</feature>
<evidence type="ECO:0000313" key="9">
    <source>
        <dbReference type="Proteomes" id="UP000638648"/>
    </source>
</evidence>
<dbReference type="InterPro" id="IPR007895">
    <property type="entry name" value="MASE1"/>
</dbReference>
<evidence type="ECO:0000256" key="3">
    <source>
        <dbReference type="ARBA" id="ARBA00022692"/>
    </source>
</evidence>
<dbReference type="Pfam" id="PF05231">
    <property type="entry name" value="MASE1"/>
    <property type="match status" value="1"/>
</dbReference>
<feature type="transmembrane region" description="Helical" evidence="6">
    <location>
        <begin position="185"/>
        <end position="205"/>
    </location>
</feature>
<feature type="transmembrane region" description="Helical" evidence="6">
    <location>
        <begin position="47"/>
        <end position="72"/>
    </location>
</feature>
<accession>A0A927N5Q3</accession>
<gene>
    <name evidence="8" type="ORF">HEB94_010009</name>
</gene>
<feature type="transmembrane region" description="Helical" evidence="6">
    <location>
        <begin position="116"/>
        <end position="141"/>
    </location>
</feature>
<feature type="transmembrane region" description="Helical" evidence="6">
    <location>
        <begin position="153"/>
        <end position="173"/>
    </location>
</feature>
<sequence>MPSVRRRSAVAVLWNVGVAAAYFAGAELGLLDQLLRGHLTPFWPSTGIALAALLLLGWRVAPGIAAGAFIALVFDGMAIYEAVPIAIGDMLAPMLACYLLHRVDFHPNLDRLRDGLALVFLGAFAAMTVSATVGTSVLVLSGDALAHTSENPWLLWWMGNATGVLVVTPLLLLLHKPHRPGSFRLARVAEIAALLAGTLLVAGLGSHTRFEVLFLVFPFLFWAAWRFQLAGSAPCVLIASVVVTLAAEGRTGTFAEGRLFTELVTLQAFNASAALTGLLLAAVIAERNHTYREVERAVIHLSDVMSLRDRAGRHVESWRAPSREDEARR</sequence>
<keyword evidence="5 6" id="KW-0472">Membrane</keyword>
<protein>
    <submittedName>
        <fullName evidence="8">Integral membrane sensor domain MASE1</fullName>
    </submittedName>
</protein>
<dbReference type="Proteomes" id="UP000638648">
    <property type="component" value="Unassembled WGS sequence"/>
</dbReference>
<evidence type="ECO:0000256" key="1">
    <source>
        <dbReference type="ARBA" id="ARBA00004651"/>
    </source>
</evidence>
<feature type="transmembrane region" description="Helical" evidence="6">
    <location>
        <begin position="12"/>
        <end position="35"/>
    </location>
</feature>
<evidence type="ECO:0000259" key="7">
    <source>
        <dbReference type="Pfam" id="PF05231"/>
    </source>
</evidence>
<evidence type="ECO:0000256" key="6">
    <source>
        <dbReference type="SAM" id="Phobius"/>
    </source>
</evidence>
<keyword evidence="2" id="KW-1003">Cell membrane</keyword>
<keyword evidence="3 6" id="KW-0812">Transmembrane</keyword>